<proteinExistence type="predicted"/>
<reference evidence="1" key="1">
    <citation type="journal article" date="2020" name="Nature">
        <title>Giant virus diversity and host interactions through global metagenomics.</title>
        <authorList>
            <person name="Schulz F."/>
            <person name="Roux S."/>
            <person name="Paez-Espino D."/>
            <person name="Jungbluth S."/>
            <person name="Walsh D.A."/>
            <person name="Denef V.J."/>
            <person name="McMahon K.D."/>
            <person name="Konstantinidis K.T."/>
            <person name="Eloe-Fadrosh E.A."/>
            <person name="Kyrpides N.C."/>
            <person name="Woyke T."/>
        </authorList>
    </citation>
    <scope>NUCLEOTIDE SEQUENCE</scope>
    <source>
        <strain evidence="1">GVMAG-M-3300025699-48</strain>
    </source>
</reference>
<protein>
    <submittedName>
        <fullName evidence="1">Uncharacterized protein</fullName>
    </submittedName>
</protein>
<accession>A0A6C0J6I9</accession>
<organism evidence="1">
    <name type="scientific">viral metagenome</name>
    <dbReference type="NCBI Taxonomy" id="1070528"/>
    <lineage>
        <taxon>unclassified sequences</taxon>
        <taxon>metagenomes</taxon>
        <taxon>organismal metagenomes</taxon>
    </lineage>
</organism>
<sequence length="244" mass="25813">MVWPTTTEANNFDDSYFKGFIDVSGGDIINRNGGLHILDGSSVLQDLQVDTINEKTSNSGVTIDSVLLKDNNVTAHTISAQNYSVGSVNFISASRQGNFRDLEVKDSNNNATILLIGDGGDITIDGTLSADTISEQTSDTGVTIDSVLLKDNNVTAHTISAQNYSVGSVNFISASRQGNFRDLEVKDSNNNATILLIGDGGDIIIDGTLSADTISEKTSGTGVTIENDLSLNGKLSMTGPIRQF</sequence>
<dbReference type="AlphaFoldDB" id="A0A6C0J6I9"/>
<name>A0A6C0J6I9_9ZZZZ</name>
<evidence type="ECO:0000313" key="1">
    <source>
        <dbReference type="EMBL" id="QHT99243.1"/>
    </source>
</evidence>
<dbReference type="EMBL" id="MN740306">
    <property type="protein sequence ID" value="QHT99243.1"/>
    <property type="molecule type" value="Genomic_DNA"/>
</dbReference>